<sequence>MPMTGWVALGSDPAPRAADVRLRSGALLVVLGGLADQATVVLDVPEGAVTTQARQASLWPGPVLPPSSGLSLLGARDIGLVLRHRRGGQVVSHALPGPLPAEGGPLVLRLEWSGAGLDRPAGRWALTLTDAEGRPLVPSVSGQGALAPDGAAAWAASRAGAHRLAHPALGSVGVRHAVRNGPAPEDLGWSAAAISASTPIDTPRGPRPLGTLAAGDPVLDANGRPLRLAALHLAEIPPGFPFSPLRLRAIRLPIARDLLAGPMTCLAVRGEAVQHLYGLREVGVRAGHLPDPVARRVPGPLRSLLMAVAVPETPAILAPGGLPIACPGPDGALPQGWTASTRAAAVALLNDEGRLRRTSS</sequence>
<feature type="domain" description="Hedgehog/Intein (Hint)" evidence="1">
    <location>
        <begin position="196"/>
        <end position="291"/>
    </location>
</feature>
<dbReference type="EMBL" id="FTOT01000002">
    <property type="protein sequence ID" value="SIS81472.1"/>
    <property type="molecule type" value="Genomic_DNA"/>
</dbReference>
<dbReference type="Proteomes" id="UP000186141">
    <property type="component" value="Unassembled WGS sequence"/>
</dbReference>
<accession>A0A1N7M609</accession>
<evidence type="ECO:0000259" key="1">
    <source>
        <dbReference type="Pfam" id="PF13403"/>
    </source>
</evidence>
<dbReference type="OrthoDB" id="6305173at2"/>
<dbReference type="RefSeq" id="WP_076529620.1">
    <property type="nucleotide sequence ID" value="NZ_BMEH01000002.1"/>
</dbReference>
<dbReference type="STRING" id="1086013.SAMN05421774_102441"/>
<evidence type="ECO:0000313" key="2">
    <source>
        <dbReference type="EMBL" id="SIS81472.1"/>
    </source>
</evidence>
<proteinExistence type="predicted"/>
<dbReference type="InterPro" id="IPR028992">
    <property type="entry name" value="Hedgehog/Intein_dom"/>
</dbReference>
<gene>
    <name evidence="2" type="ORF">SAMN05421774_102441</name>
</gene>
<protein>
    <recommendedName>
        <fullName evidence="1">Hedgehog/Intein (Hint) domain-containing protein</fullName>
    </recommendedName>
</protein>
<organism evidence="2 3">
    <name type="scientific">Gemmobacter megaterium</name>
    <dbReference type="NCBI Taxonomy" id="1086013"/>
    <lineage>
        <taxon>Bacteria</taxon>
        <taxon>Pseudomonadati</taxon>
        <taxon>Pseudomonadota</taxon>
        <taxon>Alphaproteobacteria</taxon>
        <taxon>Rhodobacterales</taxon>
        <taxon>Paracoccaceae</taxon>
        <taxon>Gemmobacter</taxon>
    </lineage>
</organism>
<name>A0A1N7M609_9RHOB</name>
<keyword evidence="3" id="KW-1185">Reference proteome</keyword>
<reference evidence="2 3" key="1">
    <citation type="submission" date="2017-01" db="EMBL/GenBank/DDBJ databases">
        <authorList>
            <person name="Mah S.A."/>
            <person name="Swanson W.J."/>
            <person name="Moy G.W."/>
            <person name="Vacquier V.D."/>
        </authorList>
    </citation>
    <scope>NUCLEOTIDE SEQUENCE [LARGE SCALE GENOMIC DNA]</scope>
    <source>
        <strain evidence="2 3">DSM 26375</strain>
    </source>
</reference>
<evidence type="ECO:0000313" key="3">
    <source>
        <dbReference type="Proteomes" id="UP000186141"/>
    </source>
</evidence>
<dbReference type="AlphaFoldDB" id="A0A1N7M609"/>
<dbReference type="Pfam" id="PF13403">
    <property type="entry name" value="Hint_2"/>
    <property type="match status" value="1"/>
</dbReference>